<comment type="caution">
    <text evidence="1">The sequence shown here is derived from an EMBL/GenBank/DDBJ whole genome shotgun (WGS) entry which is preliminary data.</text>
</comment>
<reference evidence="1 2" key="1">
    <citation type="journal article" date="2020" name="Nature">
        <title>Bacterial chemolithoautotrophy via manganese oxidation.</title>
        <authorList>
            <person name="Yu H."/>
            <person name="Leadbetter J.R."/>
        </authorList>
    </citation>
    <scope>NUCLEOTIDE SEQUENCE [LARGE SCALE GENOMIC DNA]</scope>
    <source>
        <strain evidence="1 2">Mn-1</strain>
    </source>
</reference>
<evidence type="ECO:0000313" key="2">
    <source>
        <dbReference type="Proteomes" id="UP000534783"/>
    </source>
</evidence>
<name>A0A7X6I9Z6_9BACT</name>
<dbReference type="RefSeq" id="WP_168058164.1">
    <property type="nucleotide sequence ID" value="NZ_VTOW01000001.1"/>
</dbReference>
<dbReference type="Proteomes" id="UP000534783">
    <property type="component" value="Unassembled WGS sequence"/>
</dbReference>
<protein>
    <submittedName>
        <fullName evidence="1">Uncharacterized protein</fullName>
    </submittedName>
</protein>
<accession>A0A7X6I9Z6</accession>
<keyword evidence="2" id="KW-1185">Reference proteome</keyword>
<dbReference type="EMBL" id="VTOW01000001">
    <property type="protein sequence ID" value="NKE69880.1"/>
    <property type="molecule type" value="Genomic_DNA"/>
</dbReference>
<sequence>MKCNIELYQYASETCFSYVVRVACFEHLAVAYVKAEKVDRKIIQRLRKSLSSGCHERRFILGTEYCAKRLQRLKEEMKRVAA</sequence>
<evidence type="ECO:0000313" key="1">
    <source>
        <dbReference type="EMBL" id="NKE69880.1"/>
    </source>
</evidence>
<dbReference type="AlphaFoldDB" id="A0A7X6I9Z6"/>
<proteinExistence type="predicted"/>
<organism evidence="1 2">
    <name type="scientific">Candidatus Manganitrophus noduliformans</name>
    <dbReference type="NCBI Taxonomy" id="2606439"/>
    <lineage>
        <taxon>Bacteria</taxon>
        <taxon>Pseudomonadati</taxon>
        <taxon>Nitrospirota</taxon>
        <taxon>Nitrospiria</taxon>
        <taxon>Candidatus Troglogloeales</taxon>
        <taxon>Candidatus Manganitrophaceae</taxon>
        <taxon>Candidatus Manganitrophus</taxon>
    </lineage>
</organism>
<gene>
    <name evidence="1" type="ORF">MNODULE_03850</name>
</gene>